<evidence type="ECO:0000313" key="2">
    <source>
        <dbReference type="EMBL" id="KAF4306471.1"/>
    </source>
</evidence>
<feature type="signal peptide" evidence="1">
    <location>
        <begin position="1"/>
        <end position="21"/>
    </location>
</feature>
<sequence length="113" mass="12587">MFFSKFFTVSILAVLSAGVAADDHESCTCHNGDSYNWRITTKACDLYKSQNWENGKVHYDTPSGRCTQDDGTQYVMGKEWEAACRSIAKSGFQCASGTGTCYQPDEDQIRGWC</sequence>
<gene>
    <name evidence="2" type="ORF">GTA08_BOTSDO05216</name>
</gene>
<accession>A0A8H4IS48</accession>
<dbReference type="EMBL" id="WWBZ02000033">
    <property type="protein sequence ID" value="KAF4306471.1"/>
    <property type="molecule type" value="Genomic_DNA"/>
</dbReference>
<dbReference type="OrthoDB" id="3873024at2759"/>
<dbReference type="AlphaFoldDB" id="A0A8H4IS48"/>
<reference evidence="2" key="1">
    <citation type="submission" date="2020-04" db="EMBL/GenBank/DDBJ databases">
        <title>Genome Assembly and Annotation of Botryosphaeria dothidea sdau 11-99, a Latent Pathogen of Apple Fruit Ring Rot in China.</title>
        <authorList>
            <person name="Yu C."/>
            <person name="Diao Y."/>
            <person name="Lu Q."/>
            <person name="Zhao J."/>
            <person name="Cui S."/>
            <person name="Peng C."/>
            <person name="He B."/>
            <person name="Liu H."/>
        </authorList>
    </citation>
    <scope>NUCLEOTIDE SEQUENCE [LARGE SCALE GENOMIC DNA]</scope>
    <source>
        <strain evidence="2">Sdau11-99</strain>
    </source>
</reference>
<evidence type="ECO:0008006" key="4">
    <source>
        <dbReference type="Google" id="ProtNLM"/>
    </source>
</evidence>
<organism evidence="2 3">
    <name type="scientific">Botryosphaeria dothidea</name>
    <dbReference type="NCBI Taxonomy" id="55169"/>
    <lineage>
        <taxon>Eukaryota</taxon>
        <taxon>Fungi</taxon>
        <taxon>Dikarya</taxon>
        <taxon>Ascomycota</taxon>
        <taxon>Pezizomycotina</taxon>
        <taxon>Dothideomycetes</taxon>
        <taxon>Dothideomycetes incertae sedis</taxon>
        <taxon>Botryosphaeriales</taxon>
        <taxon>Botryosphaeriaceae</taxon>
        <taxon>Botryosphaeria</taxon>
    </lineage>
</organism>
<protein>
    <recommendedName>
        <fullName evidence="4">Secreted protein</fullName>
    </recommendedName>
</protein>
<keyword evidence="3" id="KW-1185">Reference proteome</keyword>
<comment type="caution">
    <text evidence="2">The sequence shown here is derived from an EMBL/GenBank/DDBJ whole genome shotgun (WGS) entry which is preliminary data.</text>
</comment>
<feature type="chain" id="PRO_5034401181" description="Secreted protein" evidence="1">
    <location>
        <begin position="22"/>
        <end position="113"/>
    </location>
</feature>
<keyword evidence="1" id="KW-0732">Signal</keyword>
<name>A0A8H4IS48_9PEZI</name>
<evidence type="ECO:0000256" key="1">
    <source>
        <dbReference type="SAM" id="SignalP"/>
    </source>
</evidence>
<dbReference type="Proteomes" id="UP000572817">
    <property type="component" value="Unassembled WGS sequence"/>
</dbReference>
<proteinExistence type="predicted"/>
<evidence type="ECO:0000313" key="3">
    <source>
        <dbReference type="Proteomes" id="UP000572817"/>
    </source>
</evidence>